<dbReference type="CDD" id="cd08241">
    <property type="entry name" value="QOR1"/>
    <property type="match status" value="1"/>
</dbReference>
<name>A0A0K0XVD4_9GAMM</name>
<dbReference type="OrthoDB" id="9785812at2"/>
<dbReference type="Pfam" id="PF08240">
    <property type="entry name" value="ADH_N"/>
    <property type="match status" value="1"/>
</dbReference>
<dbReference type="InterPro" id="IPR036291">
    <property type="entry name" value="NAD(P)-bd_dom_sf"/>
</dbReference>
<protein>
    <submittedName>
        <fullName evidence="1">Alcohol dehydrogenase</fullName>
    </submittedName>
</protein>
<dbReference type="SMART" id="SM00829">
    <property type="entry name" value="PKS_ER"/>
    <property type="match status" value="1"/>
</dbReference>
<organism evidence="1 2">
    <name type="scientific">Wenzhouxiangella marina</name>
    <dbReference type="NCBI Taxonomy" id="1579979"/>
    <lineage>
        <taxon>Bacteria</taxon>
        <taxon>Pseudomonadati</taxon>
        <taxon>Pseudomonadota</taxon>
        <taxon>Gammaproteobacteria</taxon>
        <taxon>Chromatiales</taxon>
        <taxon>Wenzhouxiangellaceae</taxon>
        <taxon>Wenzhouxiangella</taxon>
    </lineage>
</organism>
<dbReference type="Proteomes" id="UP000066624">
    <property type="component" value="Chromosome"/>
</dbReference>
<dbReference type="EMBL" id="CP012154">
    <property type="protein sequence ID" value="AKS41581.1"/>
    <property type="molecule type" value="Genomic_DNA"/>
</dbReference>
<evidence type="ECO:0000313" key="1">
    <source>
        <dbReference type="EMBL" id="AKS41581.1"/>
    </source>
</evidence>
<gene>
    <name evidence="1" type="ORF">WM2015_1207</name>
</gene>
<dbReference type="Pfam" id="PF00107">
    <property type="entry name" value="ADH_zinc_N"/>
    <property type="match status" value="1"/>
</dbReference>
<dbReference type="GO" id="GO:0016491">
    <property type="term" value="F:oxidoreductase activity"/>
    <property type="evidence" value="ECO:0007669"/>
    <property type="project" value="InterPro"/>
</dbReference>
<dbReference type="KEGG" id="wma:WM2015_1207"/>
<dbReference type="SUPFAM" id="SSF51735">
    <property type="entry name" value="NAD(P)-binding Rossmann-fold domains"/>
    <property type="match status" value="1"/>
</dbReference>
<proteinExistence type="predicted"/>
<keyword evidence="2" id="KW-1185">Reference proteome</keyword>
<dbReference type="InterPro" id="IPR051397">
    <property type="entry name" value="Zn-ADH-like_protein"/>
</dbReference>
<dbReference type="InterPro" id="IPR013154">
    <property type="entry name" value="ADH-like_N"/>
</dbReference>
<dbReference type="AlphaFoldDB" id="A0A0K0XVD4"/>
<sequence>MRAIQITEFCDPARIEPSELPAPGAPAKGQVRLKVDGVGVGYFDGLLIRGDYQIRPDLPFVPGSSLAGTVKAVGEGVEHLKPGMPVAAFTLHGGLAEQLILPAANCAPLPSGIDPVDAANFFISWATSLYGLREIGQTRPGETVLVLGASGSTGTTAIECAKALGARVIACASSEAKRKHCLKHGAELAIDYTAEDWREQVKAATGGRGVDLIYDPVGGELSEAALRVIAPGGRFLVVGFVTGIGRIPMNLPLLKRCSIHGVNWGGTVMADPSVVPPVIQTLAEWTLKGRIDTAPTRVFTLDQAGTAFAELFERRSSGSLVITP</sequence>
<dbReference type="PANTHER" id="PTHR43677:SF4">
    <property type="entry name" value="QUINONE OXIDOREDUCTASE-LIKE PROTEIN 2"/>
    <property type="match status" value="1"/>
</dbReference>
<dbReference type="Gene3D" id="3.90.180.10">
    <property type="entry name" value="Medium-chain alcohol dehydrogenases, catalytic domain"/>
    <property type="match status" value="1"/>
</dbReference>
<accession>A0A0K0XVD4</accession>
<dbReference type="STRING" id="1579979.WM2015_1207"/>
<dbReference type="RefSeq" id="WP_049725215.1">
    <property type="nucleotide sequence ID" value="NZ_CP012154.1"/>
</dbReference>
<evidence type="ECO:0000313" key="2">
    <source>
        <dbReference type="Proteomes" id="UP000066624"/>
    </source>
</evidence>
<dbReference type="InterPro" id="IPR020843">
    <property type="entry name" value="ER"/>
</dbReference>
<dbReference type="InterPro" id="IPR011032">
    <property type="entry name" value="GroES-like_sf"/>
</dbReference>
<dbReference type="SUPFAM" id="SSF50129">
    <property type="entry name" value="GroES-like"/>
    <property type="match status" value="1"/>
</dbReference>
<dbReference type="Gene3D" id="3.40.50.720">
    <property type="entry name" value="NAD(P)-binding Rossmann-like Domain"/>
    <property type="match status" value="1"/>
</dbReference>
<dbReference type="PANTHER" id="PTHR43677">
    <property type="entry name" value="SHORT-CHAIN DEHYDROGENASE/REDUCTASE"/>
    <property type="match status" value="1"/>
</dbReference>
<reference evidence="1 2" key="1">
    <citation type="submission" date="2015-07" db="EMBL/GenBank/DDBJ databases">
        <authorList>
            <person name="Noorani M."/>
        </authorList>
    </citation>
    <scope>NUCLEOTIDE SEQUENCE [LARGE SCALE GENOMIC DNA]</scope>
    <source>
        <strain evidence="1 2">KCTC 42284</strain>
    </source>
</reference>
<dbReference type="InterPro" id="IPR013149">
    <property type="entry name" value="ADH-like_C"/>
</dbReference>